<feature type="compositionally biased region" description="Low complexity" evidence="8">
    <location>
        <begin position="240"/>
        <end position="262"/>
    </location>
</feature>
<accession>A0A1V2I7C4</accession>
<keyword evidence="6 9" id="KW-1133">Transmembrane helix</keyword>
<dbReference type="Proteomes" id="UP000188929">
    <property type="component" value="Unassembled WGS sequence"/>
</dbReference>
<evidence type="ECO:0000256" key="7">
    <source>
        <dbReference type="ARBA" id="ARBA00023136"/>
    </source>
</evidence>
<evidence type="ECO:0008006" key="12">
    <source>
        <dbReference type="Google" id="ProtNLM"/>
    </source>
</evidence>
<proteinExistence type="inferred from homology"/>
<dbReference type="AlphaFoldDB" id="A0A1V2I7C4"/>
<evidence type="ECO:0000313" key="10">
    <source>
        <dbReference type="EMBL" id="ONH27105.1"/>
    </source>
</evidence>
<feature type="region of interest" description="Disordered" evidence="8">
    <location>
        <begin position="240"/>
        <end position="280"/>
    </location>
</feature>
<dbReference type="RefSeq" id="WP_076819202.1">
    <property type="nucleotide sequence ID" value="NZ_MOMC01000047.1"/>
</dbReference>
<keyword evidence="3" id="KW-0813">Transport</keyword>
<evidence type="ECO:0000256" key="3">
    <source>
        <dbReference type="ARBA" id="ARBA00022448"/>
    </source>
</evidence>
<evidence type="ECO:0000256" key="4">
    <source>
        <dbReference type="ARBA" id="ARBA00022475"/>
    </source>
</evidence>
<dbReference type="STRING" id="1834516.BL253_22645"/>
<evidence type="ECO:0000256" key="6">
    <source>
        <dbReference type="ARBA" id="ARBA00022989"/>
    </source>
</evidence>
<dbReference type="GO" id="GO:0005886">
    <property type="term" value="C:plasma membrane"/>
    <property type="evidence" value="ECO:0007669"/>
    <property type="project" value="UniProtKB-SubCell"/>
</dbReference>
<keyword evidence="7 9" id="KW-0472">Membrane</keyword>
<dbReference type="OrthoDB" id="9803444at2"/>
<dbReference type="GO" id="GO:1903785">
    <property type="term" value="P:L-valine transmembrane transport"/>
    <property type="evidence" value="ECO:0007669"/>
    <property type="project" value="TreeGrafter"/>
</dbReference>
<evidence type="ECO:0000313" key="11">
    <source>
        <dbReference type="Proteomes" id="UP000188929"/>
    </source>
</evidence>
<keyword evidence="5 9" id="KW-0812">Transmembrane</keyword>
<evidence type="ECO:0000256" key="9">
    <source>
        <dbReference type="SAM" id="Phobius"/>
    </source>
</evidence>
<feature type="transmembrane region" description="Helical" evidence="9">
    <location>
        <begin position="106"/>
        <end position="127"/>
    </location>
</feature>
<evidence type="ECO:0000256" key="2">
    <source>
        <dbReference type="ARBA" id="ARBA00010735"/>
    </source>
</evidence>
<comment type="subcellular location">
    <subcellularLocation>
        <location evidence="1">Cell membrane</location>
        <topology evidence="1">Multi-pass membrane protein</topology>
    </subcellularLocation>
</comment>
<keyword evidence="4" id="KW-1003">Cell membrane</keyword>
<dbReference type="PANTHER" id="PTHR34979">
    <property type="entry name" value="INNER MEMBRANE PROTEIN YGAZ"/>
    <property type="match status" value="1"/>
</dbReference>
<gene>
    <name evidence="10" type="ORF">BL253_22645</name>
</gene>
<reference evidence="11" key="1">
    <citation type="submission" date="2016-10" db="EMBL/GenBank/DDBJ databases">
        <title>Frankia sp. NRRL B-16386 Genome sequencing.</title>
        <authorList>
            <person name="Ghodhbane-Gtari F."/>
            <person name="Swanson E."/>
            <person name="Gueddou A."/>
            <person name="Hezbri K."/>
            <person name="Ktari K."/>
            <person name="Nouioui I."/>
            <person name="Morris K."/>
            <person name="Simpson S."/>
            <person name="Abebe-Akele F."/>
            <person name="Thomas K."/>
            <person name="Gtari M."/>
            <person name="Tisa L.S."/>
        </authorList>
    </citation>
    <scope>NUCLEOTIDE SEQUENCE [LARGE SCALE GENOMIC DNA]</scope>
    <source>
        <strain evidence="11">NRRL B-16386</strain>
    </source>
</reference>
<organism evidence="10 11">
    <name type="scientific">Pseudofrankia asymbiotica</name>
    <dbReference type="NCBI Taxonomy" id="1834516"/>
    <lineage>
        <taxon>Bacteria</taxon>
        <taxon>Bacillati</taxon>
        <taxon>Actinomycetota</taxon>
        <taxon>Actinomycetes</taxon>
        <taxon>Frankiales</taxon>
        <taxon>Frankiaceae</taxon>
        <taxon>Pseudofrankia</taxon>
    </lineage>
</organism>
<evidence type="ECO:0000256" key="8">
    <source>
        <dbReference type="SAM" id="MobiDB-lite"/>
    </source>
</evidence>
<sequence>MDSAWCGREARAEAGAGARAMLPWLAGIGPFGFVIGVSAARAGIPPLAAWLTGPLIFAGSAQVAALALLGAGAAGAVVVVTVLAINARLVLYSAAMAPYWRGSPRWWRALAAYLIVEPSLAVGLDRYRRSSQDDRQPAHLYYLGGGLVLWAGWLATIALGQVVGTRVPAGLHLEFVVPLFLVGDLVPRLSARAAGWAAVAAAAVALAARPAPAQTGIMLAILVGVTVGLRASGDADLVPVSDTVPTPVSESVPESVPESLPDLVSDPVPAPAGARSRDAR</sequence>
<keyword evidence="11" id="KW-1185">Reference proteome</keyword>
<dbReference type="Pfam" id="PF03591">
    <property type="entry name" value="AzlC"/>
    <property type="match status" value="1"/>
</dbReference>
<comment type="caution">
    <text evidence="10">The sequence shown here is derived from an EMBL/GenBank/DDBJ whole genome shotgun (WGS) entry which is preliminary data.</text>
</comment>
<feature type="transmembrane region" description="Helical" evidence="9">
    <location>
        <begin position="139"/>
        <end position="163"/>
    </location>
</feature>
<protein>
    <recommendedName>
        <fullName evidence="12">Branched-chain amino acid ABC transporter permease</fullName>
    </recommendedName>
</protein>
<dbReference type="PANTHER" id="PTHR34979:SF1">
    <property type="entry name" value="INNER MEMBRANE PROTEIN YGAZ"/>
    <property type="match status" value="1"/>
</dbReference>
<evidence type="ECO:0000256" key="1">
    <source>
        <dbReference type="ARBA" id="ARBA00004651"/>
    </source>
</evidence>
<dbReference type="InterPro" id="IPR011606">
    <property type="entry name" value="Brnchd-chn_aa_trnsp_permease"/>
</dbReference>
<comment type="similarity">
    <text evidence="2">Belongs to the AzlC family.</text>
</comment>
<name>A0A1V2I7C4_9ACTN</name>
<dbReference type="EMBL" id="MOMC01000047">
    <property type="protein sequence ID" value="ONH27105.1"/>
    <property type="molecule type" value="Genomic_DNA"/>
</dbReference>
<feature type="transmembrane region" description="Helical" evidence="9">
    <location>
        <begin position="21"/>
        <end position="41"/>
    </location>
</feature>
<evidence type="ECO:0000256" key="5">
    <source>
        <dbReference type="ARBA" id="ARBA00022692"/>
    </source>
</evidence>